<dbReference type="eggNOG" id="KOG1075">
    <property type="taxonomic scope" value="Eukaryota"/>
</dbReference>
<dbReference type="Pfam" id="PF14111">
    <property type="entry name" value="DUF4283"/>
    <property type="match status" value="1"/>
</dbReference>
<keyword evidence="3" id="KW-1185">Reference proteome</keyword>
<evidence type="ECO:0000259" key="1">
    <source>
        <dbReference type="Pfam" id="PF14111"/>
    </source>
</evidence>
<dbReference type="InterPro" id="IPR025558">
    <property type="entry name" value="DUF4283"/>
</dbReference>
<proteinExistence type="predicted"/>
<protein>
    <recommendedName>
        <fullName evidence="1">DUF4283 domain-containing protein</fullName>
    </recommendedName>
</protein>
<dbReference type="EMBL" id="CM009299">
    <property type="protein sequence ID" value="PNT14449.1"/>
    <property type="molecule type" value="Genomic_DNA"/>
</dbReference>
<accession>B9HY60</accession>
<sequence length="70" mass="8021">MRLKGVWKLNGGFKLMNVDNGFFMVKFDLADDRAKIINGGPWMLFDHYLAVRNWSPEFVSSIIKINGAMV</sequence>
<dbReference type="HOGENOM" id="CLU_2762511_0_0_1"/>
<name>B9HY60_POPTR</name>
<evidence type="ECO:0000313" key="2">
    <source>
        <dbReference type="EMBL" id="PNT14449.1"/>
    </source>
</evidence>
<dbReference type="PANTHER" id="PTHR31286:SF171">
    <property type="entry name" value="CCHC-TYPE DOMAIN-CONTAINING PROTEIN"/>
    <property type="match status" value="1"/>
</dbReference>
<gene>
    <name evidence="2" type="ORF">POPTR_010G031200</name>
</gene>
<reference evidence="2 3" key="1">
    <citation type="journal article" date="2006" name="Science">
        <title>The genome of black cottonwood, Populus trichocarpa (Torr. &amp; Gray).</title>
        <authorList>
            <person name="Tuskan G.A."/>
            <person name="Difazio S."/>
            <person name="Jansson S."/>
            <person name="Bohlmann J."/>
            <person name="Grigoriev I."/>
            <person name="Hellsten U."/>
            <person name="Putnam N."/>
            <person name="Ralph S."/>
            <person name="Rombauts S."/>
            <person name="Salamov A."/>
            <person name="Schein J."/>
            <person name="Sterck L."/>
            <person name="Aerts A."/>
            <person name="Bhalerao R.R."/>
            <person name="Bhalerao R.P."/>
            <person name="Blaudez D."/>
            <person name="Boerjan W."/>
            <person name="Brun A."/>
            <person name="Brunner A."/>
            <person name="Busov V."/>
            <person name="Campbell M."/>
            <person name="Carlson J."/>
            <person name="Chalot M."/>
            <person name="Chapman J."/>
            <person name="Chen G.L."/>
            <person name="Cooper D."/>
            <person name="Coutinho P.M."/>
            <person name="Couturier J."/>
            <person name="Covert S."/>
            <person name="Cronk Q."/>
            <person name="Cunningham R."/>
            <person name="Davis J."/>
            <person name="Degroeve S."/>
            <person name="Dejardin A."/>
            <person name="Depamphilis C."/>
            <person name="Detter J."/>
            <person name="Dirks B."/>
            <person name="Dubchak I."/>
            <person name="Duplessis S."/>
            <person name="Ehlting J."/>
            <person name="Ellis B."/>
            <person name="Gendler K."/>
            <person name="Goodstein D."/>
            <person name="Gribskov M."/>
            <person name="Grimwood J."/>
            <person name="Groover A."/>
            <person name="Gunter L."/>
            <person name="Hamberger B."/>
            <person name="Heinze B."/>
            <person name="Helariutta Y."/>
            <person name="Henrissat B."/>
            <person name="Holligan D."/>
            <person name="Holt R."/>
            <person name="Huang W."/>
            <person name="Islam-Faridi N."/>
            <person name="Jones S."/>
            <person name="Jones-Rhoades M."/>
            <person name="Jorgensen R."/>
            <person name="Joshi C."/>
            <person name="Kangasjarvi J."/>
            <person name="Karlsson J."/>
            <person name="Kelleher C."/>
            <person name="Kirkpatrick R."/>
            <person name="Kirst M."/>
            <person name="Kohler A."/>
            <person name="Kalluri U."/>
            <person name="Larimer F."/>
            <person name="Leebens-Mack J."/>
            <person name="Leple J.C."/>
            <person name="Locascio P."/>
            <person name="Lou Y."/>
            <person name="Lucas S."/>
            <person name="Martin F."/>
            <person name="Montanini B."/>
            <person name="Napoli C."/>
            <person name="Nelson D.R."/>
            <person name="Nelson C."/>
            <person name="Nieminen K."/>
            <person name="Nilsson O."/>
            <person name="Pereda V."/>
            <person name="Peter G."/>
            <person name="Philippe R."/>
            <person name="Pilate G."/>
            <person name="Poliakov A."/>
            <person name="Razumovskaya J."/>
            <person name="Richardson P."/>
            <person name="Rinaldi C."/>
            <person name="Ritland K."/>
            <person name="Rouze P."/>
            <person name="Ryaboy D."/>
            <person name="Schmutz J."/>
            <person name="Schrader J."/>
            <person name="Segerman B."/>
            <person name="Shin H."/>
            <person name="Siddiqui A."/>
            <person name="Sterky F."/>
            <person name="Terry A."/>
            <person name="Tsai C.J."/>
            <person name="Uberbacher E."/>
            <person name="Unneberg P."/>
            <person name="Vahala J."/>
            <person name="Wall K."/>
            <person name="Wessler S."/>
            <person name="Yang G."/>
            <person name="Yin T."/>
            <person name="Douglas C."/>
            <person name="Marra M."/>
            <person name="Sandberg G."/>
            <person name="Van de Peer Y."/>
            <person name="Rokhsar D."/>
        </authorList>
    </citation>
    <scope>NUCLEOTIDE SEQUENCE [LARGE SCALE GENOMIC DNA]</scope>
    <source>
        <strain evidence="3">cv. Nisqually</strain>
    </source>
</reference>
<dbReference type="Proteomes" id="UP000006729">
    <property type="component" value="Chromosome 10"/>
</dbReference>
<organism evidence="2 3">
    <name type="scientific">Populus trichocarpa</name>
    <name type="common">Western balsam poplar</name>
    <name type="synonym">Populus balsamifera subsp. trichocarpa</name>
    <dbReference type="NCBI Taxonomy" id="3694"/>
    <lineage>
        <taxon>Eukaryota</taxon>
        <taxon>Viridiplantae</taxon>
        <taxon>Streptophyta</taxon>
        <taxon>Embryophyta</taxon>
        <taxon>Tracheophyta</taxon>
        <taxon>Spermatophyta</taxon>
        <taxon>Magnoliopsida</taxon>
        <taxon>eudicotyledons</taxon>
        <taxon>Gunneridae</taxon>
        <taxon>Pentapetalae</taxon>
        <taxon>rosids</taxon>
        <taxon>fabids</taxon>
        <taxon>Malpighiales</taxon>
        <taxon>Salicaceae</taxon>
        <taxon>Saliceae</taxon>
        <taxon>Populus</taxon>
    </lineage>
</organism>
<feature type="domain" description="DUF4283" evidence="1">
    <location>
        <begin position="5"/>
        <end position="59"/>
    </location>
</feature>
<dbReference type="AlphaFoldDB" id="B9HY60"/>
<dbReference type="InterPro" id="IPR040256">
    <property type="entry name" value="At4g02000-like"/>
</dbReference>
<evidence type="ECO:0000313" key="3">
    <source>
        <dbReference type="Proteomes" id="UP000006729"/>
    </source>
</evidence>
<dbReference type="PANTHER" id="PTHR31286">
    <property type="entry name" value="GLYCINE-RICH CELL WALL STRUCTURAL PROTEIN 1.8-LIKE"/>
    <property type="match status" value="1"/>
</dbReference>
<dbReference type="InParanoid" id="B9HY60"/>